<dbReference type="InterPro" id="IPR053714">
    <property type="entry name" value="Iso_Racemase_Enz_sf"/>
</dbReference>
<dbReference type="PANTHER" id="PTHR40267">
    <property type="entry name" value="BLR3294 PROTEIN"/>
    <property type="match status" value="1"/>
</dbReference>
<dbReference type="Proteomes" id="UP000019486">
    <property type="component" value="Unassembled WGS sequence"/>
</dbReference>
<dbReference type="Gene3D" id="3.40.50.12500">
    <property type="match status" value="1"/>
</dbReference>
<comment type="caution">
    <text evidence="1">The sequence shown here is derived from an EMBL/GenBank/DDBJ whole genome shotgun (WGS) entry which is preliminary data.</text>
</comment>
<dbReference type="STRING" id="1385369.N825_01365"/>
<proteinExistence type="predicted"/>
<protein>
    <submittedName>
        <fullName evidence="1">Asp/Glu/hydantoin racemase</fullName>
    </submittedName>
</protein>
<dbReference type="InterPro" id="IPR026286">
    <property type="entry name" value="MaiA/AMDase"/>
</dbReference>
<dbReference type="AlphaFoldDB" id="W9HCV7"/>
<keyword evidence="2" id="KW-1185">Reference proteome</keyword>
<sequence>MGIMLPSSNRVVERVTLAMLAVLSEVDACFTRVPYGGHPADGYDLPPFEAAAVMLSQARVRSICWNATRGAGLGFEPDRRLCGMITERTGLPATTTALATLELLRSLGLERIALLSQGSAAEGERIADRFGAEGITVVTGPTLGITDNFQAALVPPDQLRRLALEAVAAAKPDAVLFWSTNLPGFGLMAELERETGIPTLDSTAIGTLAALRPTGVDLAPLTRFGRMFG</sequence>
<gene>
    <name evidence="1" type="ORF">N825_01365</name>
</gene>
<evidence type="ECO:0000313" key="1">
    <source>
        <dbReference type="EMBL" id="EWY42566.1"/>
    </source>
</evidence>
<dbReference type="EMBL" id="AVFL01000001">
    <property type="protein sequence ID" value="EWY42566.1"/>
    <property type="molecule type" value="Genomic_DNA"/>
</dbReference>
<reference evidence="1 2" key="1">
    <citation type="submission" date="2013-08" db="EMBL/GenBank/DDBJ databases">
        <title>The genome sequence of Skermanella stibiiresistens.</title>
        <authorList>
            <person name="Zhu W."/>
            <person name="Wang G."/>
        </authorList>
    </citation>
    <scope>NUCLEOTIDE SEQUENCE [LARGE SCALE GENOMIC DNA]</scope>
    <source>
        <strain evidence="1 2">SB22</strain>
    </source>
</reference>
<dbReference type="Pfam" id="PF17645">
    <property type="entry name" value="Amdase"/>
    <property type="match status" value="1"/>
</dbReference>
<dbReference type="PANTHER" id="PTHR40267:SF1">
    <property type="entry name" value="BLR3294 PROTEIN"/>
    <property type="match status" value="1"/>
</dbReference>
<organism evidence="1 2">
    <name type="scientific">Skermanella stibiiresistens SB22</name>
    <dbReference type="NCBI Taxonomy" id="1385369"/>
    <lineage>
        <taxon>Bacteria</taxon>
        <taxon>Pseudomonadati</taxon>
        <taxon>Pseudomonadota</taxon>
        <taxon>Alphaproteobacteria</taxon>
        <taxon>Rhodospirillales</taxon>
        <taxon>Azospirillaceae</taxon>
        <taxon>Skermanella</taxon>
    </lineage>
</organism>
<name>W9HCV7_9PROT</name>
<accession>W9HCV7</accession>
<evidence type="ECO:0000313" key="2">
    <source>
        <dbReference type="Proteomes" id="UP000019486"/>
    </source>
</evidence>